<gene>
    <name evidence="1" type="ORF">THOM_0205</name>
</gene>
<dbReference type="AlphaFoldDB" id="L7K097"/>
<dbReference type="VEuPathDB" id="MicrosporidiaDB:THOM_0205"/>
<proteinExistence type="predicted"/>
<accession>L7K097</accession>
<dbReference type="Proteomes" id="UP000011185">
    <property type="component" value="Unassembled WGS sequence"/>
</dbReference>
<organism evidence="1 2">
    <name type="scientific">Trachipleistophora hominis</name>
    <name type="common">Microsporidian parasite</name>
    <dbReference type="NCBI Taxonomy" id="72359"/>
    <lineage>
        <taxon>Eukaryota</taxon>
        <taxon>Fungi</taxon>
        <taxon>Fungi incertae sedis</taxon>
        <taxon>Microsporidia</taxon>
        <taxon>Pleistophoridae</taxon>
        <taxon>Trachipleistophora</taxon>
    </lineage>
</organism>
<dbReference type="HOGENOM" id="CLU_3144006_0_0_1"/>
<evidence type="ECO:0000313" key="1">
    <source>
        <dbReference type="EMBL" id="ELQ76816.1"/>
    </source>
</evidence>
<sequence length="49" mass="5948">MYDLDGLCFVKMISYSKFIELPPCFRIVRLFEKRLLRLRNMLSALKEHI</sequence>
<dbReference type="EMBL" id="JH993813">
    <property type="protein sequence ID" value="ELQ76816.1"/>
    <property type="molecule type" value="Genomic_DNA"/>
</dbReference>
<evidence type="ECO:0000313" key="2">
    <source>
        <dbReference type="Proteomes" id="UP000011185"/>
    </source>
</evidence>
<name>L7K097_TRAHO</name>
<dbReference type="InParanoid" id="L7K097"/>
<protein>
    <submittedName>
        <fullName evidence="1">Uncharacterized protein</fullName>
    </submittedName>
</protein>
<reference evidence="1 2" key="1">
    <citation type="journal article" date="2012" name="PLoS Pathog.">
        <title>The genome of the obligate intracellular parasite Trachipleistophora hominis: new insights into microsporidian genome dynamics and reductive evolution.</title>
        <authorList>
            <person name="Heinz E."/>
            <person name="Williams T.A."/>
            <person name="Nakjang S."/>
            <person name="Noel C.J."/>
            <person name="Swan D.C."/>
            <person name="Goldberg A.V."/>
            <person name="Harris S.R."/>
            <person name="Weinmaier T."/>
            <person name="Markert S."/>
            <person name="Becher D."/>
            <person name="Bernhardt J."/>
            <person name="Dagan T."/>
            <person name="Hacker C."/>
            <person name="Lucocq J.M."/>
            <person name="Schweder T."/>
            <person name="Rattei T."/>
            <person name="Hall N."/>
            <person name="Hirt R.P."/>
            <person name="Embley T.M."/>
        </authorList>
    </citation>
    <scope>NUCLEOTIDE SEQUENCE [LARGE SCALE GENOMIC DNA]</scope>
</reference>
<keyword evidence="2" id="KW-1185">Reference proteome</keyword>